<keyword evidence="2" id="KW-0548">Nucleotidyltransferase</keyword>
<dbReference type="EMBL" id="BKCJ010426796">
    <property type="protein sequence ID" value="GFA45379.1"/>
    <property type="molecule type" value="Genomic_DNA"/>
</dbReference>
<dbReference type="GO" id="GO:0003964">
    <property type="term" value="F:RNA-directed DNA polymerase activity"/>
    <property type="evidence" value="ECO:0007669"/>
    <property type="project" value="UniProtKB-KW"/>
</dbReference>
<dbReference type="AlphaFoldDB" id="A0A699JP35"/>
<keyword evidence="2" id="KW-0695">RNA-directed DNA polymerase</keyword>
<name>A0A699JP35_TANCI</name>
<gene>
    <name evidence="2" type="ORF">Tci_617351</name>
</gene>
<protein>
    <submittedName>
        <fullName evidence="2">RNA-directed DNA polymerase, eukaryota</fullName>
    </submittedName>
</protein>
<proteinExistence type="predicted"/>
<feature type="region of interest" description="Disordered" evidence="1">
    <location>
        <begin position="1"/>
        <end position="80"/>
    </location>
</feature>
<accession>A0A699JP35</accession>
<feature type="compositionally biased region" description="Acidic residues" evidence="1">
    <location>
        <begin position="13"/>
        <end position="29"/>
    </location>
</feature>
<keyword evidence="2" id="KW-0808">Transferase</keyword>
<organism evidence="2">
    <name type="scientific">Tanacetum cinerariifolium</name>
    <name type="common">Dalmatian daisy</name>
    <name type="synonym">Chrysanthemum cinerariifolium</name>
    <dbReference type="NCBI Taxonomy" id="118510"/>
    <lineage>
        <taxon>Eukaryota</taxon>
        <taxon>Viridiplantae</taxon>
        <taxon>Streptophyta</taxon>
        <taxon>Embryophyta</taxon>
        <taxon>Tracheophyta</taxon>
        <taxon>Spermatophyta</taxon>
        <taxon>Magnoliopsida</taxon>
        <taxon>eudicotyledons</taxon>
        <taxon>Gunneridae</taxon>
        <taxon>Pentapetalae</taxon>
        <taxon>asterids</taxon>
        <taxon>campanulids</taxon>
        <taxon>Asterales</taxon>
        <taxon>Asteraceae</taxon>
        <taxon>Asteroideae</taxon>
        <taxon>Anthemideae</taxon>
        <taxon>Anthemidinae</taxon>
        <taxon>Tanacetum</taxon>
    </lineage>
</organism>
<sequence>QGVISKGGWVPDFVEDIKEESDSDDDSYEGEIKSDGLKFSAASDVEGDSDMEAVPESKFKEDPKKHTGDDASVGQNNVHSEDPFDIYDIINKKRDTNKKDLEKTMERVDQEVGAFVEKQTISNNKCVNDVEESICSGHFSKYEVPRTGGSIIQLMDDLVNVGQTMGYDMTGYDFDKLVEDTWKEAQIIESNAFLKMLKKLRYLKVKIQMRSILNKKSSNSRKRKLKAELADLDLAIDKGDGEVIDVNRRHEVVRLLQEAEEIESLEVTQKAKIKWAIEGDENSKYYPGVLN</sequence>
<feature type="non-terminal residue" evidence="2">
    <location>
        <position position="1"/>
    </location>
</feature>
<evidence type="ECO:0000256" key="1">
    <source>
        <dbReference type="SAM" id="MobiDB-lite"/>
    </source>
</evidence>
<evidence type="ECO:0000313" key="2">
    <source>
        <dbReference type="EMBL" id="GFA45379.1"/>
    </source>
</evidence>
<reference evidence="2" key="1">
    <citation type="journal article" date="2019" name="Sci. Rep.">
        <title>Draft genome of Tanacetum cinerariifolium, the natural source of mosquito coil.</title>
        <authorList>
            <person name="Yamashiro T."/>
            <person name="Shiraishi A."/>
            <person name="Satake H."/>
            <person name="Nakayama K."/>
        </authorList>
    </citation>
    <scope>NUCLEOTIDE SEQUENCE</scope>
</reference>
<feature type="compositionally biased region" description="Basic and acidic residues" evidence="1">
    <location>
        <begin position="55"/>
        <end position="69"/>
    </location>
</feature>
<comment type="caution">
    <text evidence="2">The sequence shown here is derived from an EMBL/GenBank/DDBJ whole genome shotgun (WGS) entry which is preliminary data.</text>
</comment>